<evidence type="ECO:0000313" key="2">
    <source>
        <dbReference type="Proteomes" id="UP001059209"/>
    </source>
</evidence>
<keyword evidence="2" id="KW-1185">Reference proteome</keyword>
<reference evidence="1" key="1">
    <citation type="submission" date="2022-09" db="EMBL/GenBank/DDBJ databases">
        <title>Maribacter litopenaei sp. nov., isolated from the intestinal tract of the Pacific White Shrimp, Litopenaeus vannamei.</title>
        <authorList>
            <person name="Kim S.Y."/>
            <person name="Hwang C.Y."/>
        </authorList>
    </citation>
    <scope>NUCLEOTIDE SEQUENCE</scope>
    <source>
        <strain evidence="1">HL-LV01</strain>
    </source>
</reference>
<dbReference type="EMBL" id="CP104205">
    <property type="protein sequence ID" value="UWX55204.1"/>
    <property type="molecule type" value="Genomic_DNA"/>
</dbReference>
<organism evidence="1 2">
    <name type="scientific">Maribacter litopenaei</name>
    <dbReference type="NCBI Taxonomy" id="2976127"/>
    <lineage>
        <taxon>Bacteria</taxon>
        <taxon>Pseudomonadati</taxon>
        <taxon>Bacteroidota</taxon>
        <taxon>Flavobacteriia</taxon>
        <taxon>Flavobacteriales</taxon>
        <taxon>Flavobacteriaceae</taxon>
        <taxon>Maribacter</taxon>
    </lineage>
</organism>
<dbReference type="RefSeq" id="WP_260573060.1">
    <property type="nucleotide sequence ID" value="NZ_CP104205.1"/>
</dbReference>
<evidence type="ECO:0000313" key="1">
    <source>
        <dbReference type="EMBL" id="UWX55204.1"/>
    </source>
</evidence>
<protein>
    <recommendedName>
        <fullName evidence="3">Macroglobulin domain-containing protein</fullName>
    </recommendedName>
</protein>
<name>A0ABY5Y8I4_9FLAO</name>
<proteinExistence type="predicted"/>
<gene>
    <name evidence="1" type="ORF">NYZ99_00790</name>
</gene>
<sequence length="295" mass="33232">MVQAQKVMEKKEQTEGVSMLPKERVFVHYNASFLLTGEYLYYQVYCIDSGSLGFSDLSKVAYVELVGKSGEVVFRQKIILEHGRGGADFFIPTAVPSGVYKLVAFTNWMRNGPISDFFQADVTIVNPYREDLGQLQPSSTIKKDSLLKFGEESQGVYVSNETNSSILSNSFQISLNKQYFGKREKVSFSLNSEMKEKMYGNYSVSVRKIDGVLPPAQPSFSDFKEIGTGSENRKEYAIGNHDVYLPELRGELFQGRVEALKEGSSIGDLKVAVSIPGEDYYFYVARTRYKRGILF</sequence>
<accession>A0ABY5Y8I4</accession>
<dbReference type="Proteomes" id="UP001059209">
    <property type="component" value="Chromosome"/>
</dbReference>
<evidence type="ECO:0008006" key="3">
    <source>
        <dbReference type="Google" id="ProtNLM"/>
    </source>
</evidence>